<reference evidence="2 3" key="1">
    <citation type="journal article" date="2023" name="Plants (Basel)">
        <title>Bridging the Gap: Combining Genomics and Transcriptomics Approaches to Understand Stylosanthes scabra, an Orphan Legume from the Brazilian Caatinga.</title>
        <authorList>
            <person name="Ferreira-Neto J.R.C."/>
            <person name="da Silva M.D."/>
            <person name="Binneck E."/>
            <person name="de Melo N.F."/>
            <person name="da Silva R.H."/>
            <person name="de Melo A.L.T.M."/>
            <person name="Pandolfi V."/>
            <person name="Bustamante F.O."/>
            <person name="Brasileiro-Vidal A.C."/>
            <person name="Benko-Iseppon A.M."/>
        </authorList>
    </citation>
    <scope>NUCLEOTIDE SEQUENCE [LARGE SCALE GENOMIC DNA]</scope>
    <source>
        <tissue evidence="2">Leaves</tissue>
    </source>
</reference>
<accession>A0ABU6XB40</accession>
<dbReference type="Proteomes" id="UP001341840">
    <property type="component" value="Unassembled WGS sequence"/>
</dbReference>
<organism evidence="2 3">
    <name type="scientific">Stylosanthes scabra</name>
    <dbReference type="NCBI Taxonomy" id="79078"/>
    <lineage>
        <taxon>Eukaryota</taxon>
        <taxon>Viridiplantae</taxon>
        <taxon>Streptophyta</taxon>
        <taxon>Embryophyta</taxon>
        <taxon>Tracheophyta</taxon>
        <taxon>Spermatophyta</taxon>
        <taxon>Magnoliopsida</taxon>
        <taxon>eudicotyledons</taxon>
        <taxon>Gunneridae</taxon>
        <taxon>Pentapetalae</taxon>
        <taxon>rosids</taxon>
        <taxon>fabids</taxon>
        <taxon>Fabales</taxon>
        <taxon>Fabaceae</taxon>
        <taxon>Papilionoideae</taxon>
        <taxon>50 kb inversion clade</taxon>
        <taxon>dalbergioids sensu lato</taxon>
        <taxon>Dalbergieae</taxon>
        <taxon>Pterocarpus clade</taxon>
        <taxon>Stylosanthes</taxon>
    </lineage>
</organism>
<sequence length="70" mass="7476">MNEVAGGGDSVTELRFWPVLNEPAGSNRVSPARMQFRSFYLLGLVASPVHGQTGPTGRSEPVLTTMNDGD</sequence>
<comment type="caution">
    <text evidence="2">The sequence shown here is derived from an EMBL/GenBank/DDBJ whole genome shotgun (WGS) entry which is preliminary data.</text>
</comment>
<feature type="region of interest" description="Disordered" evidence="1">
    <location>
        <begin position="50"/>
        <end position="70"/>
    </location>
</feature>
<evidence type="ECO:0000313" key="2">
    <source>
        <dbReference type="EMBL" id="MED6193940.1"/>
    </source>
</evidence>
<keyword evidence="3" id="KW-1185">Reference proteome</keyword>
<gene>
    <name evidence="2" type="ORF">PIB30_023957</name>
</gene>
<name>A0ABU6XB40_9FABA</name>
<evidence type="ECO:0000313" key="3">
    <source>
        <dbReference type="Proteomes" id="UP001341840"/>
    </source>
</evidence>
<evidence type="ECO:0000256" key="1">
    <source>
        <dbReference type="SAM" id="MobiDB-lite"/>
    </source>
</evidence>
<dbReference type="EMBL" id="JASCZI010211533">
    <property type="protein sequence ID" value="MED6193940.1"/>
    <property type="molecule type" value="Genomic_DNA"/>
</dbReference>
<proteinExistence type="predicted"/>
<protein>
    <submittedName>
        <fullName evidence="2">Uncharacterized protein</fullName>
    </submittedName>
</protein>